<comment type="similarity">
    <text evidence="3 8">Belongs to the peptidase A1 family.</text>
</comment>
<evidence type="ECO:0000256" key="1">
    <source>
        <dbReference type="ARBA" id="ARBA00000043"/>
    </source>
</evidence>
<evidence type="ECO:0000256" key="8">
    <source>
        <dbReference type="RuleBase" id="RU000454"/>
    </source>
</evidence>
<dbReference type="GO" id="GO:0006508">
    <property type="term" value="P:proteolysis"/>
    <property type="evidence" value="ECO:0007669"/>
    <property type="project" value="UniProtKB-KW"/>
</dbReference>
<dbReference type="AlphaFoldDB" id="A0A0F7TRN2"/>
<name>A0A0F7TRN2_PENBI</name>
<evidence type="ECO:0000256" key="4">
    <source>
        <dbReference type="ARBA" id="ARBA00011245"/>
    </source>
</evidence>
<dbReference type="PROSITE" id="PS51767">
    <property type="entry name" value="PEPTIDASE_A1"/>
    <property type="match status" value="1"/>
</dbReference>
<feature type="chain" id="PRO_5002522722" description="penicillopepsin" evidence="9">
    <location>
        <begin position="20"/>
        <end position="379"/>
    </location>
</feature>
<dbReference type="InterPro" id="IPR034164">
    <property type="entry name" value="Pepsin-like_dom"/>
</dbReference>
<gene>
    <name evidence="11" type="ORF">PMG11_07096</name>
</gene>
<accession>A0A0F7TRN2</accession>
<dbReference type="InterPro" id="IPR001969">
    <property type="entry name" value="Aspartic_peptidase_AS"/>
</dbReference>
<dbReference type="PANTHER" id="PTHR47966:SF57">
    <property type="entry name" value="PEPTIDASE A1 DOMAIN-CONTAINING PROTEIN"/>
    <property type="match status" value="1"/>
</dbReference>
<dbReference type="OrthoDB" id="15189at2759"/>
<sequence>MLSKHILLGALGLIPMSLAVPHSFPARIDLNHRVAPSMKPKHTVETLSEANLFWFGSFDVGNSKNLTLLIDTGSSDVIINPGLYKRGPRSVDIHSNFTNTYGTTESDGSGSGTVTGTLYNDTVKFGAVTAYQTIGSAQAGANGEALIPADGIVGFAGLEVSAFNGAPPFFHSLCEQGEVSPCRFGITLGNGTGTLVLGALDETLFKGELSTTSIIQEWALYADIALDGKIIKKDALVELDTGTATVIGPVDDVIAIFKAASIQYVVQTSEDAGTSVTGYFPCDRPPTWGLSIPSQSNATTATRQKSKLVSHRSSIFNIAPDQWIAADNGNNNCTAILSGTDTFPIADLWVVGQPFFHGIYVDHNLQERTLGFAAARCAN</sequence>
<dbReference type="PROSITE" id="PS00141">
    <property type="entry name" value="ASP_PROTEASE"/>
    <property type="match status" value="1"/>
</dbReference>
<dbReference type="Pfam" id="PF00026">
    <property type="entry name" value="Asp"/>
    <property type="match status" value="1"/>
</dbReference>
<evidence type="ECO:0000256" key="5">
    <source>
        <dbReference type="ARBA" id="ARBA00013206"/>
    </source>
</evidence>
<evidence type="ECO:0000313" key="12">
    <source>
        <dbReference type="Proteomes" id="UP000042958"/>
    </source>
</evidence>
<evidence type="ECO:0000256" key="3">
    <source>
        <dbReference type="ARBA" id="ARBA00007447"/>
    </source>
</evidence>
<feature type="signal peptide" evidence="9">
    <location>
        <begin position="1"/>
        <end position="19"/>
    </location>
</feature>
<evidence type="ECO:0000256" key="2">
    <source>
        <dbReference type="ARBA" id="ARBA00002983"/>
    </source>
</evidence>
<organism evidence="11 12">
    <name type="scientific">Penicillium brasilianum</name>
    <dbReference type="NCBI Taxonomy" id="104259"/>
    <lineage>
        <taxon>Eukaryota</taxon>
        <taxon>Fungi</taxon>
        <taxon>Dikarya</taxon>
        <taxon>Ascomycota</taxon>
        <taxon>Pezizomycotina</taxon>
        <taxon>Eurotiomycetes</taxon>
        <taxon>Eurotiomycetidae</taxon>
        <taxon>Eurotiales</taxon>
        <taxon>Aspergillaceae</taxon>
        <taxon>Penicillium</taxon>
    </lineage>
</organism>
<dbReference type="InterPro" id="IPR021109">
    <property type="entry name" value="Peptidase_aspartic_dom_sf"/>
</dbReference>
<dbReference type="InterPro" id="IPR033121">
    <property type="entry name" value="PEPTIDASE_A1"/>
</dbReference>
<keyword evidence="8" id="KW-0645">Protease</keyword>
<dbReference type="EC" id="3.4.23.20" evidence="5"/>
<dbReference type="GO" id="GO:0004190">
    <property type="term" value="F:aspartic-type endopeptidase activity"/>
    <property type="evidence" value="ECO:0007669"/>
    <property type="project" value="UniProtKB-KW"/>
</dbReference>
<protein>
    <recommendedName>
        <fullName evidence="5">penicillopepsin</fullName>
        <ecNumber evidence="5">3.4.23.20</ecNumber>
    </recommendedName>
</protein>
<feature type="domain" description="Peptidase A1" evidence="10">
    <location>
        <begin position="54"/>
        <end position="373"/>
    </location>
</feature>
<keyword evidence="7 8" id="KW-0378">Hydrolase</keyword>
<dbReference type="Gene3D" id="2.40.70.10">
    <property type="entry name" value="Acid Proteases"/>
    <property type="match status" value="2"/>
</dbReference>
<dbReference type="CDD" id="cd05471">
    <property type="entry name" value="pepsin_like"/>
    <property type="match status" value="1"/>
</dbReference>
<evidence type="ECO:0000256" key="6">
    <source>
        <dbReference type="ARBA" id="ARBA00022750"/>
    </source>
</evidence>
<dbReference type="PANTHER" id="PTHR47966">
    <property type="entry name" value="BETA-SITE APP-CLEAVING ENZYME, ISOFORM A-RELATED"/>
    <property type="match status" value="1"/>
</dbReference>
<evidence type="ECO:0000256" key="7">
    <source>
        <dbReference type="ARBA" id="ARBA00022801"/>
    </source>
</evidence>
<dbReference type="EMBL" id="CDHK01000006">
    <property type="protein sequence ID" value="CEJ58441.1"/>
    <property type="molecule type" value="Genomic_DNA"/>
</dbReference>
<dbReference type="STRING" id="104259.A0A0F7TRN2"/>
<evidence type="ECO:0000256" key="9">
    <source>
        <dbReference type="SAM" id="SignalP"/>
    </source>
</evidence>
<keyword evidence="6 8" id="KW-0064">Aspartyl protease</keyword>
<comment type="function">
    <text evidence="2">Secreted aspartic endopeptidase that allows assimilation of proteinaceous substrates. The scissile peptide bond is attacked by a nucleophilic water molecule activated by two aspartic residues in the active site. Shows a broad primary substrate specificity. Favors hydrophobic residues at the P1 and P1' positions, but can also activate trypsinogen and hydrolyze the B chain of insulin between positions 'Gly-20' and 'Glu-21'.</text>
</comment>
<proteinExistence type="inferred from homology"/>
<keyword evidence="9" id="KW-0732">Signal</keyword>
<comment type="subunit">
    <text evidence="4">Monomer.</text>
</comment>
<dbReference type="Proteomes" id="UP000042958">
    <property type="component" value="Unassembled WGS sequence"/>
</dbReference>
<evidence type="ECO:0000313" key="11">
    <source>
        <dbReference type="EMBL" id="CEJ58441.1"/>
    </source>
</evidence>
<dbReference type="InterPro" id="IPR001461">
    <property type="entry name" value="Aspartic_peptidase_A1"/>
</dbReference>
<dbReference type="PRINTS" id="PR00792">
    <property type="entry name" value="PEPSIN"/>
</dbReference>
<keyword evidence="12" id="KW-1185">Reference proteome</keyword>
<evidence type="ECO:0000259" key="10">
    <source>
        <dbReference type="PROSITE" id="PS51767"/>
    </source>
</evidence>
<comment type="catalytic activity">
    <reaction evidence="1">
        <text>Hydrolysis of proteins with broad specificity similar to that of pepsin A, preferring hydrophobic residues at P1 and P1', but also cleaving 20-Gly-|-Glu-21 in the B chain of insulin. Clots milk, and activates trypsinogen.</text>
        <dbReference type="EC" id="3.4.23.20"/>
    </reaction>
</comment>
<reference evidence="12" key="1">
    <citation type="journal article" date="2015" name="Genome Announc.">
        <title>Draft genome sequence of the fungus Penicillium brasilianum MG11.</title>
        <authorList>
            <person name="Horn F."/>
            <person name="Linde J."/>
            <person name="Mattern D.J."/>
            <person name="Walther G."/>
            <person name="Guthke R."/>
            <person name="Brakhage A.A."/>
            <person name="Valiante V."/>
        </authorList>
    </citation>
    <scope>NUCLEOTIDE SEQUENCE [LARGE SCALE GENOMIC DNA]</scope>
    <source>
        <strain evidence="12">MG11</strain>
    </source>
</reference>
<dbReference type="SUPFAM" id="SSF50630">
    <property type="entry name" value="Acid proteases"/>
    <property type="match status" value="1"/>
</dbReference>